<gene>
    <name evidence="1" type="ORF">H3H39_02060</name>
</gene>
<dbReference type="AlphaFoldDB" id="A0A7W2F652"/>
<proteinExistence type="predicted"/>
<protein>
    <submittedName>
        <fullName evidence="1">DUF4160 domain-containing protein</fullName>
    </submittedName>
</protein>
<comment type="caution">
    <text evidence="1">The sequence shown here is derived from an EMBL/GenBank/DDBJ whole genome shotgun (WGS) entry which is preliminary data.</text>
</comment>
<dbReference type="Proteomes" id="UP000573499">
    <property type="component" value="Unassembled WGS sequence"/>
</dbReference>
<keyword evidence="2" id="KW-1185">Reference proteome</keyword>
<dbReference type="InterPro" id="IPR025427">
    <property type="entry name" value="DUF4160"/>
</dbReference>
<dbReference type="EMBL" id="JACEZU010000001">
    <property type="protein sequence ID" value="MBA5685835.1"/>
    <property type="molecule type" value="Genomic_DNA"/>
</dbReference>
<evidence type="ECO:0000313" key="1">
    <source>
        <dbReference type="EMBL" id="MBA5685835.1"/>
    </source>
</evidence>
<accession>A0A7W2F652</accession>
<name>A0A7W2F652_9BURK</name>
<dbReference type="Pfam" id="PF13711">
    <property type="entry name" value="DUF4160"/>
    <property type="match status" value="1"/>
</dbReference>
<organism evidence="1 2">
    <name type="scientific">Rugamonas apoptosis</name>
    <dbReference type="NCBI Taxonomy" id="2758570"/>
    <lineage>
        <taxon>Bacteria</taxon>
        <taxon>Pseudomonadati</taxon>
        <taxon>Pseudomonadota</taxon>
        <taxon>Betaproteobacteria</taxon>
        <taxon>Burkholderiales</taxon>
        <taxon>Oxalobacteraceae</taxon>
        <taxon>Telluria group</taxon>
        <taxon>Rugamonas</taxon>
    </lineage>
</organism>
<sequence>MPTLLHFLGLRVVVFLNDHRPAHVHVLGNGMEAVFNLACPDGPPQLRENYGFPQTALSKIASALTTELNLLCAKWRLIHGNY</sequence>
<reference evidence="1 2" key="1">
    <citation type="submission" date="2020-07" db="EMBL/GenBank/DDBJ databases">
        <title>Novel species isolated from subtropical streams in China.</title>
        <authorList>
            <person name="Lu H."/>
        </authorList>
    </citation>
    <scope>NUCLEOTIDE SEQUENCE [LARGE SCALE GENOMIC DNA]</scope>
    <source>
        <strain evidence="1 2">LX47W</strain>
    </source>
</reference>
<dbReference type="RefSeq" id="WP_182151587.1">
    <property type="nucleotide sequence ID" value="NZ_JACEZU010000001.1"/>
</dbReference>
<evidence type="ECO:0000313" key="2">
    <source>
        <dbReference type="Proteomes" id="UP000573499"/>
    </source>
</evidence>